<proteinExistence type="inferred from homology"/>
<evidence type="ECO:0000313" key="3">
    <source>
        <dbReference type="EMBL" id="GAF04804.1"/>
    </source>
</evidence>
<name>W7YQU5_9BACT</name>
<keyword evidence="2" id="KW-1277">Toxin-antitoxin system</keyword>
<sequence>MTYKLSISRKAQKQLAKLPANDYKKVKQTILDLADEPRPAGSKKLKGRNGWRVRQGDYRIIYDIEDDVLVVTVLDAGHRKDIYKK</sequence>
<evidence type="ECO:0000313" key="4">
    <source>
        <dbReference type="Proteomes" id="UP000019402"/>
    </source>
</evidence>
<dbReference type="OrthoDB" id="5570653at2"/>
<organism evidence="3 4">
    <name type="scientific">Saccharicrinis fermentans DSM 9555 = JCM 21142</name>
    <dbReference type="NCBI Taxonomy" id="869213"/>
    <lineage>
        <taxon>Bacteria</taxon>
        <taxon>Pseudomonadati</taxon>
        <taxon>Bacteroidota</taxon>
        <taxon>Bacteroidia</taxon>
        <taxon>Marinilabiliales</taxon>
        <taxon>Marinilabiliaceae</taxon>
        <taxon>Saccharicrinis</taxon>
    </lineage>
</organism>
<dbReference type="STRING" id="869213.GCA_000517085_03940"/>
<dbReference type="InterPro" id="IPR035093">
    <property type="entry name" value="RelE/ParE_toxin_dom_sf"/>
</dbReference>
<dbReference type="eggNOG" id="COG2026">
    <property type="taxonomic scope" value="Bacteria"/>
</dbReference>
<comment type="similarity">
    <text evidence="1">Belongs to the RelE toxin family.</text>
</comment>
<gene>
    <name evidence="3" type="ORF">JCM21142_93522</name>
</gene>
<dbReference type="EMBL" id="BAMD01000056">
    <property type="protein sequence ID" value="GAF04804.1"/>
    <property type="molecule type" value="Genomic_DNA"/>
</dbReference>
<dbReference type="NCBIfam" id="TIGR02385">
    <property type="entry name" value="RelE_StbE"/>
    <property type="match status" value="1"/>
</dbReference>
<dbReference type="SUPFAM" id="SSF143011">
    <property type="entry name" value="RelE-like"/>
    <property type="match status" value="1"/>
</dbReference>
<dbReference type="AlphaFoldDB" id="W7YQU5"/>
<keyword evidence="4" id="KW-1185">Reference proteome</keyword>
<dbReference type="PANTHER" id="PTHR35601:SF1">
    <property type="entry name" value="TOXIN RELE"/>
    <property type="match status" value="1"/>
</dbReference>
<protein>
    <submittedName>
        <fullName evidence="3">Toxin RelG</fullName>
    </submittedName>
</protein>
<comment type="caution">
    <text evidence="3">The sequence shown here is derived from an EMBL/GenBank/DDBJ whole genome shotgun (WGS) entry which is preliminary data.</text>
</comment>
<dbReference type="Pfam" id="PF05016">
    <property type="entry name" value="ParE_toxin"/>
    <property type="match status" value="1"/>
</dbReference>
<dbReference type="RefSeq" id="WP_027473259.1">
    <property type="nucleotide sequence ID" value="NZ_BAMD01000056.1"/>
</dbReference>
<dbReference type="Proteomes" id="UP000019402">
    <property type="component" value="Unassembled WGS sequence"/>
</dbReference>
<dbReference type="InterPro" id="IPR007712">
    <property type="entry name" value="RelE/ParE_toxin"/>
</dbReference>
<evidence type="ECO:0000256" key="1">
    <source>
        <dbReference type="ARBA" id="ARBA00006226"/>
    </source>
</evidence>
<accession>W7YQU5</accession>
<dbReference type="Gene3D" id="3.30.2310.20">
    <property type="entry name" value="RelE-like"/>
    <property type="match status" value="1"/>
</dbReference>
<reference evidence="3 4" key="1">
    <citation type="journal article" date="2014" name="Genome Announc.">
        <title>Draft Genome Sequence of Cytophaga fermentans JCM 21142T, a Facultative Anaerobe Isolated from Marine Mud.</title>
        <authorList>
            <person name="Starns D."/>
            <person name="Oshima K."/>
            <person name="Suda W."/>
            <person name="Iino T."/>
            <person name="Yuki M."/>
            <person name="Inoue J."/>
            <person name="Kitamura K."/>
            <person name="Iida T."/>
            <person name="Darby A."/>
            <person name="Hattori M."/>
            <person name="Ohkuma M."/>
        </authorList>
    </citation>
    <scope>NUCLEOTIDE SEQUENCE [LARGE SCALE GENOMIC DNA]</scope>
    <source>
        <strain evidence="3 4">JCM 21142</strain>
    </source>
</reference>
<evidence type="ECO:0000256" key="2">
    <source>
        <dbReference type="ARBA" id="ARBA00022649"/>
    </source>
</evidence>
<dbReference type="PANTHER" id="PTHR35601">
    <property type="entry name" value="TOXIN RELE"/>
    <property type="match status" value="1"/>
</dbReference>